<evidence type="ECO:0000313" key="3">
    <source>
        <dbReference type="Proteomes" id="UP000261739"/>
    </source>
</evidence>
<protein>
    <recommendedName>
        <fullName evidence="1">Metallo-beta-lactamase domain-containing protein</fullName>
    </recommendedName>
</protein>
<dbReference type="InterPro" id="IPR036866">
    <property type="entry name" value="RibonucZ/Hydroxyglut_hydro"/>
</dbReference>
<name>A0A3D4T238_9CORY</name>
<proteinExistence type="predicted"/>
<dbReference type="Proteomes" id="UP000261739">
    <property type="component" value="Unassembled WGS sequence"/>
</dbReference>
<dbReference type="Pfam" id="PF00753">
    <property type="entry name" value="Lactamase_B"/>
    <property type="match status" value="1"/>
</dbReference>
<dbReference type="SMART" id="SM00849">
    <property type="entry name" value="Lactamase_B"/>
    <property type="match status" value="1"/>
</dbReference>
<dbReference type="EMBL" id="DQID01000218">
    <property type="protein sequence ID" value="HCT14810.1"/>
    <property type="molecule type" value="Genomic_DNA"/>
</dbReference>
<dbReference type="PANTHER" id="PTHR42951:SF4">
    <property type="entry name" value="ACYL-COENZYME A THIOESTERASE MBLAC2"/>
    <property type="match status" value="1"/>
</dbReference>
<dbReference type="SUPFAM" id="SSF56281">
    <property type="entry name" value="Metallo-hydrolase/oxidoreductase"/>
    <property type="match status" value="1"/>
</dbReference>
<evidence type="ECO:0000259" key="1">
    <source>
        <dbReference type="SMART" id="SM00849"/>
    </source>
</evidence>
<sequence>MSSSPVASQVIPFAKPQYTAAQNSRTPGPVRVAGGHGHATETWVRPVAMPGSGVMASIFSTVHLGEDGVTVVDPGWTGPRTEKDFLRPLDDFLRDRGRRLEQITDVIVTHMHPDHVTAASCLLEATGARFTAGAAEWATVEAARHGTGDRRWAPLPELLGAPGGVLDGIAEKLERVPALPPFIPRRTPDLLLEDGDILADRGLPAELTARAVITPGHTPGHLCLVDEDAGLFLAADMILPEIHPGIGLGLADVPGNPVVDYLTSLDRIGEFDDLLVIPGHGYVFSGLAARRRETADHVLGRAREVQHVLEWNPEISVWRLASRLTWSSGWDGLRDSPMLVSGLRQTMMYRDLVLGTGGEAAGDAVARWEQTFA</sequence>
<dbReference type="Gene3D" id="3.60.15.10">
    <property type="entry name" value="Ribonuclease Z/Hydroxyacylglutathione hydrolase-like"/>
    <property type="match status" value="1"/>
</dbReference>
<dbReference type="InterPro" id="IPR050855">
    <property type="entry name" value="NDM-1-like"/>
</dbReference>
<dbReference type="InterPro" id="IPR001279">
    <property type="entry name" value="Metallo-B-lactamas"/>
</dbReference>
<gene>
    <name evidence="2" type="ORF">DIW82_08500</name>
</gene>
<dbReference type="RefSeq" id="WP_273052043.1">
    <property type="nucleotide sequence ID" value="NZ_DAITTW010000009.1"/>
</dbReference>
<dbReference type="AlphaFoldDB" id="A0A3D4T238"/>
<reference evidence="2 3" key="1">
    <citation type="journal article" date="2018" name="Nat. Biotechnol.">
        <title>A standardized bacterial taxonomy based on genome phylogeny substantially revises the tree of life.</title>
        <authorList>
            <person name="Parks D.H."/>
            <person name="Chuvochina M."/>
            <person name="Waite D.W."/>
            <person name="Rinke C."/>
            <person name="Skarshewski A."/>
            <person name="Chaumeil P.A."/>
            <person name="Hugenholtz P."/>
        </authorList>
    </citation>
    <scope>NUCLEOTIDE SEQUENCE [LARGE SCALE GENOMIC DNA]</scope>
    <source>
        <strain evidence="2">UBA11247</strain>
    </source>
</reference>
<organism evidence="2 3">
    <name type="scientific">Corynebacterium nuruki</name>
    <dbReference type="NCBI Taxonomy" id="1032851"/>
    <lineage>
        <taxon>Bacteria</taxon>
        <taxon>Bacillati</taxon>
        <taxon>Actinomycetota</taxon>
        <taxon>Actinomycetes</taxon>
        <taxon>Mycobacteriales</taxon>
        <taxon>Corynebacteriaceae</taxon>
        <taxon>Corynebacterium</taxon>
    </lineage>
</organism>
<comment type="caution">
    <text evidence="2">The sequence shown here is derived from an EMBL/GenBank/DDBJ whole genome shotgun (WGS) entry which is preliminary data.</text>
</comment>
<accession>A0A3D4T238</accession>
<dbReference type="STRING" id="863239.GCA_000213935_01003"/>
<evidence type="ECO:0000313" key="2">
    <source>
        <dbReference type="EMBL" id="HCT14810.1"/>
    </source>
</evidence>
<feature type="domain" description="Metallo-beta-lactamase" evidence="1">
    <location>
        <begin position="57"/>
        <end position="280"/>
    </location>
</feature>
<dbReference type="PANTHER" id="PTHR42951">
    <property type="entry name" value="METALLO-BETA-LACTAMASE DOMAIN-CONTAINING"/>
    <property type="match status" value="1"/>
</dbReference>